<keyword evidence="3 6" id="KW-0812">Transmembrane</keyword>
<keyword evidence="6" id="KW-0443">Lipid metabolism</keyword>
<dbReference type="OrthoDB" id="9799911at2"/>
<evidence type="ECO:0000313" key="7">
    <source>
        <dbReference type="EMBL" id="GAW93993.1"/>
    </source>
</evidence>
<comment type="subcellular location">
    <subcellularLocation>
        <location evidence="1 6">Cell membrane</location>
        <topology evidence="1 6">Multi-pass membrane protein</topology>
    </subcellularLocation>
</comment>
<comment type="caution">
    <text evidence="7">The sequence shown here is derived from an EMBL/GenBank/DDBJ whole genome shotgun (WGS) entry which is preliminary data.</text>
</comment>
<name>A0A1Z5HWT0_9FIRM</name>
<dbReference type="GO" id="GO:0046677">
    <property type="term" value="P:response to antibiotic"/>
    <property type="evidence" value="ECO:0007669"/>
    <property type="project" value="UniProtKB-KW"/>
</dbReference>
<feature type="transmembrane region" description="Helical" evidence="6">
    <location>
        <begin position="149"/>
        <end position="166"/>
    </location>
</feature>
<evidence type="ECO:0000256" key="6">
    <source>
        <dbReference type="RuleBase" id="RU363042"/>
    </source>
</evidence>
<feature type="transmembrane region" description="Helical" evidence="6">
    <location>
        <begin position="12"/>
        <end position="29"/>
    </location>
</feature>
<feature type="transmembrane region" description="Helical" evidence="6">
    <location>
        <begin position="41"/>
        <end position="59"/>
    </location>
</feature>
<reference evidence="8" key="1">
    <citation type="journal article" date="2017" name="Appl. Environ. Microbiol.">
        <title>Genomic Analysis of Calderihabitans maritimus KKC1, a Thermophilic, Hydrogenogenic, Carboxydotrophic Bacterium Isolated from Marine Sediment.</title>
        <authorList>
            <person name="Omae K."/>
            <person name="Yoneda Y."/>
            <person name="Fukuyama Y."/>
            <person name="Yoshida T."/>
            <person name="Sako Y."/>
        </authorList>
    </citation>
    <scope>NUCLEOTIDE SEQUENCE [LARGE SCALE GENOMIC DNA]</scope>
    <source>
        <strain evidence="8">KKC1</strain>
    </source>
</reference>
<dbReference type="EMBL" id="BDGJ01000197">
    <property type="protein sequence ID" value="GAW93993.1"/>
    <property type="molecule type" value="Genomic_DNA"/>
</dbReference>
<organism evidence="7 8">
    <name type="scientific">Calderihabitans maritimus</name>
    <dbReference type="NCBI Taxonomy" id="1246530"/>
    <lineage>
        <taxon>Bacteria</taxon>
        <taxon>Bacillati</taxon>
        <taxon>Bacillota</taxon>
        <taxon>Clostridia</taxon>
        <taxon>Neomoorellales</taxon>
        <taxon>Calderihabitantaceae</taxon>
        <taxon>Calderihabitans</taxon>
    </lineage>
</organism>
<dbReference type="NCBIfam" id="TIGR00374">
    <property type="entry name" value="flippase-like domain"/>
    <property type="match status" value="1"/>
</dbReference>
<accession>A0A1Z5HWT0</accession>
<evidence type="ECO:0000256" key="2">
    <source>
        <dbReference type="ARBA" id="ARBA00022475"/>
    </source>
</evidence>
<keyword evidence="6" id="KW-0046">Antibiotic resistance</keyword>
<proteinExistence type="inferred from homology"/>
<evidence type="ECO:0000256" key="4">
    <source>
        <dbReference type="ARBA" id="ARBA00022989"/>
    </source>
</evidence>
<evidence type="ECO:0000313" key="8">
    <source>
        <dbReference type="Proteomes" id="UP000197032"/>
    </source>
</evidence>
<dbReference type="GO" id="GO:0005886">
    <property type="term" value="C:plasma membrane"/>
    <property type="evidence" value="ECO:0007669"/>
    <property type="project" value="UniProtKB-SubCell"/>
</dbReference>
<comment type="function">
    <text evidence="6">Catalyzes the transfer of a lysyl group from L-lysyl-tRNA(Lys) to membrane-bound phosphatidylglycerol (PG), which produces lysylphosphatidylglycerol (LPG), a major component of the bacterial membrane with a positive net charge. LPG synthesis contributes to bacterial virulence as it is involved in the resistance mechanism against cationic antimicrobial peptides (CAMP) produces by the host's immune system (defensins, cathelicidins) and by the competing microorganisms.</text>
</comment>
<dbReference type="PANTHER" id="PTHR39087:SF2">
    <property type="entry name" value="UPF0104 MEMBRANE PROTEIN MJ1595"/>
    <property type="match status" value="1"/>
</dbReference>
<evidence type="ECO:0000256" key="1">
    <source>
        <dbReference type="ARBA" id="ARBA00004651"/>
    </source>
</evidence>
<evidence type="ECO:0000256" key="3">
    <source>
        <dbReference type="ARBA" id="ARBA00022692"/>
    </source>
</evidence>
<keyword evidence="2" id="KW-1003">Cell membrane</keyword>
<protein>
    <recommendedName>
        <fullName evidence="6">Phosphatidylglycerol lysyltransferase</fullName>
        <ecNumber evidence="6">2.3.2.3</ecNumber>
    </recommendedName>
    <alternativeName>
        <fullName evidence="6">Lysylphosphatidylglycerol synthase</fullName>
    </alternativeName>
</protein>
<keyword evidence="5 6" id="KW-0472">Membrane</keyword>
<dbReference type="EC" id="2.3.2.3" evidence="6"/>
<feature type="transmembrane region" description="Helical" evidence="6">
    <location>
        <begin position="237"/>
        <end position="260"/>
    </location>
</feature>
<dbReference type="GO" id="GO:0006629">
    <property type="term" value="P:lipid metabolic process"/>
    <property type="evidence" value="ECO:0007669"/>
    <property type="project" value="UniProtKB-KW"/>
</dbReference>
<comment type="catalytic activity">
    <reaction evidence="6">
        <text>L-lysyl-tRNA(Lys) + a 1,2-diacyl-sn-glycero-3-phospho-(1'-sn-glycerol) = a 1,2-diacyl-sn-glycero-3-phospho-1'-(3'-O-L-lysyl)-sn-glycerol + tRNA(Lys)</text>
        <dbReference type="Rhea" id="RHEA:10668"/>
        <dbReference type="Rhea" id="RHEA-COMP:9696"/>
        <dbReference type="Rhea" id="RHEA-COMP:9697"/>
        <dbReference type="ChEBI" id="CHEBI:64716"/>
        <dbReference type="ChEBI" id="CHEBI:75792"/>
        <dbReference type="ChEBI" id="CHEBI:78442"/>
        <dbReference type="ChEBI" id="CHEBI:78529"/>
        <dbReference type="EC" id="2.3.2.3"/>
    </reaction>
</comment>
<keyword evidence="4 6" id="KW-1133">Transmembrane helix</keyword>
<sequence length="327" mass="36055">MNVLEKIKSKIFAGIILGFLVMIGFALFADLRKLQAVLVEFQWRYLGLAIVFTAVNYLLRFVKWGMYLRELNISLALRESLVVFLSGLTMSITPAKIGEVLKSFLLEKLKGIPISRTAPIVVTERITDLIGMVLLASFGATIFAYGRQLLVGTFLLLALFILVVQSRKTSLTILEFLGKLPLVNRFAGSIRTAYESTFLMLRFPILLKAIAISFLSWFFECWALYMVFKGFFVDQSLVSSMFIFSFSSIAGAVSMVPGGLGVAEGSMTGLMLMQGVPKAVAVAATLIIRFGTLWFGVLIGVSTLMWNLKKFGGAAEEARQNSVEVSS</sequence>
<dbReference type="AlphaFoldDB" id="A0A1Z5HWT0"/>
<feature type="transmembrane region" description="Helical" evidence="6">
    <location>
        <begin position="280"/>
        <end position="301"/>
    </location>
</feature>
<dbReference type="Proteomes" id="UP000197032">
    <property type="component" value="Unassembled WGS sequence"/>
</dbReference>
<keyword evidence="6" id="KW-0808">Transferase</keyword>
<dbReference type="GO" id="GO:0050071">
    <property type="term" value="F:phosphatidylglycerol lysyltransferase activity"/>
    <property type="evidence" value="ECO:0007669"/>
    <property type="project" value="UniProtKB-EC"/>
</dbReference>
<evidence type="ECO:0000256" key="5">
    <source>
        <dbReference type="ARBA" id="ARBA00023136"/>
    </source>
</evidence>
<keyword evidence="8" id="KW-1185">Reference proteome</keyword>
<feature type="transmembrane region" description="Helical" evidence="6">
    <location>
        <begin position="205"/>
        <end position="225"/>
    </location>
</feature>
<comment type="similarity">
    <text evidence="6">Belongs to the LPG synthase family.</text>
</comment>
<gene>
    <name evidence="6" type="primary">mprF</name>
    <name evidence="7" type="ORF">KKC1_31130</name>
</gene>
<dbReference type="Pfam" id="PF03706">
    <property type="entry name" value="LPG_synthase_TM"/>
    <property type="match status" value="1"/>
</dbReference>
<dbReference type="RefSeq" id="WP_088555028.1">
    <property type="nucleotide sequence ID" value="NZ_BDGJ01000197.1"/>
</dbReference>
<dbReference type="PANTHER" id="PTHR39087">
    <property type="entry name" value="UPF0104 MEMBRANE PROTEIN MJ1595"/>
    <property type="match status" value="1"/>
</dbReference>
<dbReference type="InterPro" id="IPR022791">
    <property type="entry name" value="L-PG_synthase/AglD"/>
</dbReference>